<proteinExistence type="predicted"/>
<dbReference type="EMBL" id="VEVQ02000015">
    <property type="protein sequence ID" value="NHN27515.1"/>
    <property type="molecule type" value="Genomic_DNA"/>
</dbReference>
<evidence type="ECO:0000313" key="2">
    <source>
        <dbReference type="EMBL" id="NHN27515.1"/>
    </source>
</evidence>
<keyword evidence="3" id="KW-1185">Reference proteome</keyword>
<dbReference type="InterPro" id="IPR014973">
    <property type="entry name" value="DUF1835"/>
</dbReference>
<sequence>MRKQYHILNGDSLKEQFPENIQGEILVARECLVDGNVNGNSLIDFFKVRAEFISNNYDGFKEQDYFEKTVPEFQKIQNIPDNVDINLWFEDDLFCQVNFWFVINLLIKSNKNNKLFLIRPKSHSQYGFGGLLKSELISIFENRLELTELDKLSLLWNFYQINDTEKLIETSRQLKNLYPFIFTAVNAHFERIPTNGSMGRPSQSLVQIMEELNTSEFGPIFKEFCKREYIYGFGDLQVKRLLDEINNNC</sequence>
<accession>A0ABX0IUC7</accession>
<evidence type="ECO:0000259" key="1">
    <source>
        <dbReference type="Pfam" id="PF08874"/>
    </source>
</evidence>
<gene>
    <name evidence="2" type="ORF">FIA58_017685</name>
</gene>
<reference evidence="3" key="1">
    <citation type="submission" date="2019-05" db="EMBL/GenBank/DDBJ databases">
        <title>Flavobacterium profundi sp. nov., isolated from a deep-sea seamount.</title>
        <authorList>
            <person name="Zhang D.-C."/>
        </authorList>
    </citation>
    <scope>NUCLEOTIDE SEQUENCE [LARGE SCALE GENOMIC DNA]</scope>
    <source>
        <strain evidence="3">EC11</strain>
    </source>
</reference>
<organism evidence="2 3">
    <name type="scientific">Flavobacterium jejuense</name>
    <dbReference type="NCBI Taxonomy" id="1544455"/>
    <lineage>
        <taxon>Bacteria</taxon>
        <taxon>Pseudomonadati</taxon>
        <taxon>Bacteroidota</taxon>
        <taxon>Flavobacteriia</taxon>
        <taxon>Flavobacteriales</taxon>
        <taxon>Flavobacteriaceae</taxon>
        <taxon>Flavobacterium</taxon>
    </lineage>
</organism>
<reference evidence="2 3" key="3">
    <citation type="submission" date="2020-02" db="EMBL/GenBank/DDBJ databases">
        <title>Flavobacterium profundi sp. nov., isolated from a deep-sea seamount.</title>
        <authorList>
            <person name="Zhang D.-C."/>
        </authorList>
    </citation>
    <scope>NUCLEOTIDE SEQUENCE [LARGE SCALE GENOMIC DNA]</scope>
    <source>
        <strain evidence="2 3">EC11</strain>
    </source>
</reference>
<comment type="caution">
    <text evidence="2">The sequence shown here is derived from an EMBL/GenBank/DDBJ whole genome shotgun (WGS) entry which is preliminary data.</text>
</comment>
<protein>
    <submittedName>
        <fullName evidence="2">DUF1835 domain-containing protein</fullName>
    </submittedName>
</protein>
<reference evidence="2 3" key="2">
    <citation type="submission" date="2019-05" db="EMBL/GenBank/DDBJ databases">
        <authorList>
            <person name="Lianzixin W."/>
        </authorList>
    </citation>
    <scope>NUCLEOTIDE SEQUENCE [LARGE SCALE GENOMIC DNA]</scope>
    <source>
        <strain evidence="2 3">EC11</strain>
    </source>
</reference>
<name>A0ABX0IUC7_9FLAO</name>
<dbReference type="Pfam" id="PF08874">
    <property type="entry name" value="DUF1835"/>
    <property type="match status" value="1"/>
</dbReference>
<dbReference type="RefSeq" id="WP_140964029.1">
    <property type="nucleotide sequence ID" value="NZ_VEVQ02000015.1"/>
</dbReference>
<dbReference type="Proteomes" id="UP000817854">
    <property type="component" value="Unassembled WGS sequence"/>
</dbReference>
<evidence type="ECO:0000313" key="3">
    <source>
        <dbReference type="Proteomes" id="UP000817854"/>
    </source>
</evidence>
<feature type="domain" description="DUF1835" evidence="1">
    <location>
        <begin position="11"/>
        <end position="118"/>
    </location>
</feature>